<protein>
    <submittedName>
        <fullName evidence="2">Putative ovule protein</fullName>
    </submittedName>
</protein>
<evidence type="ECO:0000313" key="2">
    <source>
        <dbReference type="EMBL" id="JAP16193.1"/>
    </source>
</evidence>
<organism evidence="2">
    <name type="scientific">Solanum chacoense</name>
    <name type="common">Chaco potato</name>
    <dbReference type="NCBI Taxonomy" id="4108"/>
    <lineage>
        <taxon>Eukaryota</taxon>
        <taxon>Viridiplantae</taxon>
        <taxon>Streptophyta</taxon>
        <taxon>Embryophyta</taxon>
        <taxon>Tracheophyta</taxon>
        <taxon>Spermatophyta</taxon>
        <taxon>Magnoliopsida</taxon>
        <taxon>eudicotyledons</taxon>
        <taxon>Gunneridae</taxon>
        <taxon>Pentapetalae</taxon>
        <taxon>asterids</taxon>
        <taxon>lamiids</taxon>
        <taxon>Solanales</taxon>
        <taxon>Solanaceae</taxon>
        <taxon>Solanoideae</taxon>
        <taxon>Solaneae</taxon>
        <taxon>Solanum</taxon>
    </lineage>
</organism>
<dbReference type="AlphaFoldDB" id="A0A0V0H714"/>
<feature type="region of interest" description="Disordered" evidence="1">
    <location>
        <begin position="1"/>
        <end position="61"/>
    </location>
</feature>
<reference evidence="2" key="1">
    <citation type="submission" date="2015-12" db="EMBL/GenBank/DDBJ databases">
        <title>Gene expression during late stages of embryo sac development: a critical building block for successful pollen-pistil interactions.</title>
        <authorList>
            <person name="Liu Y."/>
            <person name="Joly V."/>
            <person name="Sabar M."/>
            <person name="Matton D.P."/>
        </authorList>
    </citation>
    <scope>NUCLEOTIDE SEQUENCE</scope>
</reference>
<sequence>MSSDFDTPSSKLKSVAATNINETDHNPAATDKNPAITNLSSPDQKPEYSTPTEKSQFSRER</sequence>
<proteinExistence type="predicted"/>
<name>A0A0V0H714_SOLCH</name>
<dbReference type="EMBL" id="GEDG01024151">
    <property type="protein sequence ID" value="JAP16193.1"/>
    <property type="molecule type" value="Transcribed_RNA"/>
</dbReference>
<evidence type="ECO:0000256" key="1">
    <source>
        <dbReference type="SAM" id="MobiDB-lite"/>
    </source>
</evidence>
<feature type="compositionally biased region" description="Polar residues" evidence="1">
    <location>
        <begin position="1"/>
        <end position="21"/>
    </location>
</feature>
<accession>A0A0V0H714</accession>
<feature type="compositionally biased region" description="Polar residues" evidence="1">
    <location>
        <begin position="35"/>
        <end position="55"/>
    </location>
</feature>